<dbReference type="PANTHER" id="PTHR30373">
    <property type="entry name" value="UPF0603 PROTEIN YGCG"/>
    <property type="match status" value="1"/>
</dbReference>
<feature type="domain" description="TPM" evidence="2">
    <location>
        <begin position="55"/>
        <end position="180"/>
    </location>
</feature>
<evidence type="ECO:0000313" key="4">
    <source>
        <dbReference type="Proteomes" id="UP000654482"/>
    </source>
</evidence>
<protein>
    <submittedName>
        <fullName evidence="3">TPM domain-containing protein</fullName>
    </submittedName>
</protein>
<keyword evidence="1" id="KW-0812">Transmembrane</keyword>
<evidence type="ECO:0000256" key="1">
    <source>
        <dbReference type="SAM" id="Phobius"/>
    </source>
</evidence>
<sequence>MIEQHPTTLQKQHVLQRLLFFTFALFLAVGMFALPASATGVYQMPQVSAGDSTWVIDEADVISRINEGKLSRTFQNLANNSGNEVRMVVIRRLDFGETIDSFADELFDTWFPTDEAKANQTLLILDTLTNNSAIRTGEATNAILSDETAQSIVEDNIGIPVREGNKYNEAFLSASNRLGEILSGQPDPGAPVARDTLDVESTFTKAEETDTANSTIWVIGLLIAATVIPMLTYFFYVGFPGR</sequence>
<dbReference type="InterPro" id="IPR007621">
    <property type="entry name" value="TPM_dom"/>
</dbReference>
<proteinExistence type="predicted"/>
<keyword evidence="1" id="KW-1133">Transmembrane helix</keyword>
<feature type="transmembrane region" description="Helical" evidence="1">
    <location>
        <begin position="216"/>
        <end position="239"/>
    </location>
</feature>
<accession>A0A8J7DV69</accession>
<dbReference type="Pfam" id="PF04536">
    <property type="entry name" value="TPM_phosphatase"/>
    <property type="match status" value="1"/>
</dbReference>
<dbReference type="Proteomes" id="UP000654482">
    <property type="component" value="Unassembled WGS sequence"/>
</dbReference>
<dbReference type="NCBIfam" id="NF047379">
    <property type="entry name" value="photo_II_Psb32"/>
    <property type="match status" value="1"/>
</dbReference>
<gene>
    <name evidence="3" type="ORF">IQ249_06800</name>
</gene>
<name>A0A8J7DV69_9CYAN</name>
<dbReference type="EMBL" id="JADEWZ010000008">
    <property type="protein sequence ID" value="MBE9115602.1"/>
    <property type="molecule type" value="Genomic_DNA"/>
</dbReference>
<evidence type="ECO:0000259" key="2">
    <source>
        <dbReference type="Pfam" id="PF04536"/>
    </source>
</evidence>
<organism evidence="3 4">
    <name type="scientific">Lusitaniella coriacea LEGE 07157</name>
    <dbReference type="NCBI Taxonomy" id="945747"/>
    <lineage>
        <taxon>Bacteria</taxon>
        <taxon>Bacillati</taxon>
        <taxon>Cyanobacteriota</taxon>
        <taxon>Cyanophyceae</taxon>
        <taxon>Spirulinales</taxon>
        <taxon>Lusitaniellaceae</taxon>
        <taxon>Lusitaniella</taxon>
    </lineage>
</organism>
<reference evidence="3" key="1">
    <citation type="submission" date="2020-10" db="EMBL/GenBank/DDBJ databases">
        <authorList>
            <person name="Castelo-Branco R."/>
            <person name="Eusebio N."/>
            <person name="Adriana R."/>
            <person name="Vieira A."/>
            <person name="Brugerolle De Fraissinette N."/>
            <person name="Rezende De Castro R."/>
            <person name="Schneider M.P."/>
            <person name="Vasconcelos V."/>
            <person name="Leao P.N."/>
        </authorList>
    </citation>
    <scope>NUCLEOTIDE SEQUENCE</scope>
    <source>
        <strain evidence="3">LEGE 07157</strain>
    </source>
</reference>
<dbReference type="AlphaFoldDB" id="A0A8J7DV69"/>
<dbReference type="RefSeq" id="WP_194028698.1">
    <property type="nucleotide sequence ID" value="NZ_JADEWZ010000008.1"/>
</dbReference>
<keyword evidence="1" id="KW-0472">Membrane</keyword>
<dbReference type="Gene3D" id="3.10.310.50">
    <property type="match status" value="1"/>
</dbReference>
<comment type="caution">
    <text evidence="3">The sequence shown here is derived from an EMBL/GenBank/DDBJ whole genome shotgun (WGS) entry which is preliminary data.</text>
</comment>
<dbReference type="PANTHER" id="PTHR30373:SF2">
    <property type="entry name" value="UPF0603 PROTEIN YGCG"/>
    <property type="match status" value="1"/>
</dbReference>
<evidence type="ECO:0000313" key="3">
    <source>
        <dbReference type="EMBL" id="MBE9115602.1"/>
    </source>
</evidence>
<keyword evidence="4" id="KW-1185">Reference proteome</keyword>